<keyword evidence="7" id="KW-0819">tRNA processing</keyword>
<evidence type="ECO:0000256" key="8">
    <source>
        <dbReference type="ARBA" id="ARBA00022884"/>
    </source>
</evidence>
<dbReference type="InterPro" id="IPR016024">
    <property type="entry name" value="ARM-type_fold"/>
</dbReference>
<evidence type="ECO:0000256" key="2">
    <source>
        <dbReference type="ARBA" id="ARBA00009466"/>
    </source>
</evidence>
<comment type="function">
    <text evidence="10">tRNA nucleus export receptor which facilitates tRNA translocation across the nuclear pore complex. Involved in pre-tRNA splicing, probably by affecting the interaction of pre-tRNA with splicing endonuclease.</text>
</comment>
<evidence type="ECO:0000256" key="5">
    <source>
        <dbReference type="ARBA" id="ARBA00022490"/>
    </source>
</evidence>
<sequence>MDAQVESAIQIAFNPQSDQNVKAQAYTFLNQVREEASGWQVCLSLFTRSPAPDEVVRHVCLEIVNHAVQTKRLDEQSLVYVKDSLMAYLQQSCSPQSTSTDSVNIQNKITQTITYLFADLYPSTWSSFFDDFRTLAGDVSDNSTFNPLGTMLYLRILGSIHDEIADVLIPRTPEEQKRNGELKDLVRARDAGKISASWQQLLSRWRQIDLTIVELTLRCLGRWVSWIDISLVVNDTILASLLDMAGQPDIPSSSSKQGKVRDAAIDTFTEIVAKKMPTVDKINLISYLNLANVVGQLIATPALTEYRFTSSYDNDLGETVAKLVNNVVYDVVKVLQTENLDQQTSSRADELLRLFVPYLLRFFADEYDEICSAVIPCLTDLITMFRQCVKSRGSLPADYAAMLQPILDNIIIKMKFDDTAEWGDENEQTDEAEFQELRRRLHILQQAVAAVDEKLYMNTLSRVVADTFSRITSPDNKPNWRDLDLALYEMYLFGDLAVKHGGLYQKGVPSNAASQHLIEMMLKLVHSDLASYPHPAIQLQYMEICVRYCSFFEHHPETIPQVLEHFVRFIHSNHVKIKTRSWYLFYRFVKHLRNQLGNVTQTVIQAVADLLTIKAELPEDSGQDDMSSDEADQSADAIFTSQLYLFEAIGCVASTASVPLENRMLYARMLIAPLVSDLEQHIPIAKTGDERAVVQVHHVIMALGTIAKGFCDWTPGSTSGGPPPTELAAEFAPAAEAALVALEALKHDINIRAGARFAFSRMLYVLGATILQKLPRWIDGLLSQSSTRDEMATFLRVLDQVVFGFKSEIYDILDQLLKPLLERVFAGLSEPTTGTDDEIQLSELKLQYLNFLLVILNHDLAGVLVSSANQTIFETVLTTLEHFARDASDYPAARLALSVLTKMALVWGGPDLTIPPSPANPQASAPTVPGFDAFMIQRFSPLSWSILSSPTFNSKDAQARNVLGEAATLQWTILRKTGAEYERYLRETEMRGMGFPDNVLDEYLMHLQTQEVREFKKFFVSFVQQARG</sequence>
<evidence type="ECO:0000259" key="13">
    <source>
        <dbReference type="Pfam" id="PF19282"/>
    </source>
</evidence>
<evidence type="ECO:0000256" key="6">
    <source>
        <dbReference type="ARBA" id="ARBA00022555"/>
    </source>
</evidence>
<dbReference type="SUPFAM" id="SSF48371">
    <property type="entry name" value="ARM repeat"/>
    <property type="match status" value="1"/>
</dbReference>
<feature type="domain" description="Exportin-T C-terminal" evidence="13">
    <location>
        <begin position="343"/>
        <end position="1026"/>
    </location>
</feature>
<keyword evidence="4 11" id="KW-0813">Transport</keyword>
<accession>A0ABR3PQH5</accession>
<reference evidence="14 15" key="1">
    <citation type="submission" date="2024-07" db="EMBL/GenBank/DDBJ databases">
        <title>Draft sequence of the Neodothiora populina.</title>
        <authorList>
            <person name="Drown D.D."/>
            <person name="Schuette U.S."/>
            <person name="Buechlein A.B."/>
            <person name="Rusch D.R."/>
            <person name="Winton L.W."/>
            <person name="Adams G.A."/>
        </authorList>
    </citation>
    <scope>NUCLEOTIDE SEQUENCE [LARGE SCALE GENOMIC DNA]</scope>
    <source>
        <strain evidence="14 15">CPC 39397</strain>
    </source>
</reference>
<dbReference type="InterPro" id="IPR045546">
    <property type="entry name" value="Exportin-T_C"/>
</dbReference>
<comment type="caution">
    <text evidence="14">The sequence shown here is derived from an EMBL/GenBank/DDBJ whole genome shotgun (WGS) entry which is preliminary data.</text>
</comment>
<evidence type="ECO:0000256" key="1">
    <source>
        <dbReference type="ARBA" id="ARBA00004496"/>
    </source>
</evidence>
<dbReference type="InterPro" id="IPR013598">
    <property type="entry name" value="Exportin-1/Importin-b-like"/>
</dbReference>
<feature type="domain" description="Exportin-1/Importin-beta-like" evidence="12">
    <location>
        <begin position="104"/>
        <end position="266"/>
    </location>
</feature>
<keyword evidence="6 11" id="KW-0820">tRNA-binding</keyword>
<evidence type="ECO:0000313" key="14">
    <source>
        <dbReference type="EMBL" id="KAL1311708.1"/>
    </source>
</evidence>
<keyword evidence="15" id="KW-1185">Reference proteome</keyword>
<evidence type="ECO:0000256" key="7">
    <source>
        <dbReference type="ARBA" id="ARBA00022694"/>
    </source>
</evidence>
<organism evidence="14 15">
    <name type="scientific">Neodothiora populina</name>
    <dbReference type="NCBI Taxonomy" id="2781224"/>
    <lineage>
        <taxon>Eukaryota</taxon>
        <taxon>Fungi</taxon>
        <taxon>Dikarya</taxon>
        <taxon>Ascomycota</taxon>
        <taxon>Pezizomycotina</taxon>
        <taxon>Dothideomycetes</taxon>
        <taxon>Dothideomycetidae</taxon>
        <taxon>Dothideales</taxon>
        <taxon>Dothioraceae</taxon>
        <taxon>Neodothiora</taxon>
    </lineage>
</organism>
<evidence type="ECO:0000256" key="9">
    <source>
        <dbReference type="ARBA" id="ARBA00023242"/>
    </source>
</evidence>
<dbReference type="Gene3D" id="1.25.10.10">
    <property type="entry name" value="Leucine-rich Repeat Variant"/>
    <property type="match status" value="1"/>
</dbReference>
<dbReference type="PANTHER" id="PTHR15952:SF11">
    <property type="entry name" value="EXPORTIN-T"/>
    <property type="match status" value="1"/>
</dbReference>
<name>A0ABR3PQH5_9PEZI</name>
<evidence type="ECO:0000256" key="3">
    <source>
        <dbReference type="ARBA" id="ARBA00018928"/>
    </source>
</evidence>
<evidence type="ECO:0000313" key="15">
    <source>
        <dbReference type="Proteomes" id="UP001562354"/>
    </source>
</evidence>
<evidence type="ECO:0000259" key="12">
    <source>
        <dbReference type="Pfam" id="PF08389"/>
    </source>
</evidence>
<comment type="subcellular location">
    <subcellularLocation>
        <location evidence="1 11">Cytoplasm</location>
    </subcellularLocation>
    <subcellularLocation>
        <location evidence="11">Nucleus</location>
    </subcellularLocation>
    <text evidence="11">Shuttles between the nucleus and the cytoplasm.</text>
</comment>
<dbReference type="InterPro" id="IPR040017">
    <property type="entry name" value="XPOT"/>
</dbReference>
<keyword evidence="5 11" id="KW-0963">Cytoplasm</keyword>
<dbReference type="Proteomes" id="UP001562354">
    <property type="component" value="Unassembled WGS sequence"/>
</dbReference>
<comment type="similarity">
    <text evidence="2 11">Belongs to the exportin family.</text>
</comment>
<proteinExistence type="inferred from homology"/>
<dbReference type="PANTHER" id="PTHR15952">
    <property type="entry name" value="EXPORTIN-T/LOS1"/>
    <property type="match status" value="1"/>
</dbReference>
<protein>
    <recommendedName>
        <fullName evidence="3 11">Exportin-T</fullName>
    </recommendedName>
    <alternativeName>
        <fullName evidence="11">Exportin(tRNA)</fullName>
    </alternativeName>
    <alternativeName>
        <fullName evidence="11">tRNA exportin</fullName>
    </alternativeName>
</protein>
<keyword evidence="9 11" id="KW-0539">Nucleus</keyword>
<evidence type="ECO:0000256" key="4">
    <source>
        <dbReference type="ARBA" id="ARBA00022448"/>
    </source>
</evidence>
<keyword evidence="8 11" id="KW-0694">RNA-binding</keyword>
<dbReference type="Pfam" id="PF08389">
    <property type="entry name" value="Xpo1"/>
    <property type="match status" value="1"/>
</dbReference>
<dbReference type="InterPro" id="IPR011989">
    <property type="entry name" value="ARM-like"/>
</dbReference>
<evidence type="ECO:0000256" key="10">
    <source>
        <dbReference type="ARBA" id="ARBA00025147"/>
    </source>
</evidence>
<dbReference type="RefSeq" id="XP_069204557.1">
    <property type="nucleotide sequence ID" value="XM_069341047.1"/>
</dbReference>
<dbReference type="Pfam" id="PF19282">
    <property type="entry name" value="Exportin-T"/>
    <property type="match status" value="1"/>
</dbReference>
<gene>
    <name evidence="14" type="ORF">AAFC00_001810</name>
</gene>
<dbReference type="GeneID" id="95975513"/>
<evidence type="ECO:0000256" key="11">
    <source>
        <dbReference type="RuleBase" id="RU366037"/>
    </source>
</evidence>
<dbReference type="EMBL" id="JBFMKM010000001">
    <property type="protein sequence ID" value="KAL1311708.1"/>
    <property type="molecule type" value="Genomic_DNA"/>
</dbReference>